<comment type="similarity">
    <text evidence="1">Belongs to the ATP-dependent AMP-binding enzyme family.</text>
</comment>
<protein>
    <recommendedName>
        <fullName evidence="5">Acyl-CoA synthetase</fullName>
    </recommendedName>
</protein>
<keyword evidence="4" id="KW-0443">Lipid metabolism</keyword>
<dbReference type="Pfam" id="PF23562">
    <property type="entry name" value="AMP-binding_C_3"/>
    <property type="match status" value="1"/>
</dbReference>
<dbReference type="CDD" id="cd05907">
    <property type="entry name" value="VL_LC_FACS_like"/>
    <property type="match status" value="1"/>
</dbReference>
<dbReference type="InterPro" id="IPR020845">
    <property type="entry name" value="AMP-binding_CS"/>
</dbReference>
<organism evidence="7 8">
    <name type="scientific">Corynebacterium zhongnanshanii</name>
    <dbReference type="NCBI Taxonomy" id="2768834"/>
    <lineage>
        <taxon>Bacteria</taxon>
        <taxon>Bacillati</taxon>
        <taxon>Actinomycetota</taxon>
        <taxon>Actinomycetes</taxon>
        <taxon>Mycobacteriales</taxon>
        <taxon>Corynebacteriaceae</taxon>
        <taxon>Corynebacterium</taxon>
    </lineage>
</organism>
<dbReference type="Gene3D" id="3.40.50.12780">
    <property type="entry name" value="N-terminal domain of ligase-like"/>
    <property type="match status" value="1"/>
</dbReference>
<dbReference type="PROSITE" id="PS00455">
    <property type="entry name" value="AMP_BINDING"/>
    <property type="match status" value="1"/>
</dbReference>
<keyword evidence="8" id="KW-1185">Reference proteome</keyword>
<sequence>MSTYTTDALYTVGDAESCLTAVRDRVDEFGSDTLFSRPVGYDWEDVSISQFLDEVYSVARGLIALGIEKGDRVVIMSETRYEWTLVDYAVAAAGAISVPIYSSSSTSQCEWIVGNSGSRIAFGENDEYCGRLNTFLDKGERVDNNASLEHVFNINAGGIDDVIAKGKEAGITQDQVEERIAATKSSDVATIVYTSGTTGRPKGCRLTNSNLLSEVRGLHTHPIGAALEPGVTSLTFLPLAHVLARAVSNLFIVAGAQQTHWSDMGTIVNEFQRSEPNVILAVPRIFEKVHAGVKHKATDGGGPKAKIFLRAEETAIEYSRALDTDKGPSLGLKARKAVFDKLVYGKIRAALGGELAYCISGGSALNAELMHFFRGAGVYIYEGYGLTESTAAVAVNFEPNNIIGTVGRPVGGNTIRIAEDGEIELKGSVIFDGYWNNDEATKEAFTEDGFYRTGDLGELLPSGHLKITGRKKEIIVTAGGKNVSPGPMEDILRAAPLISQAMVVGDDQKFVGALISLDEDAVKAWKSEHNIPEHTSIRELAKNSNLRSEIQDAVNKANLSVSHTEGIKKFRIVARDFSEEKGEVTPSMKLKRFAISENFADDIARIYNG</sequence>
<reference evidence="7 8" key="1">
    <citation type="submission" date="2019-10" db="EMBL/GenBank/DDBJ databases">
        <title>Corynebacterium sp novel species isolated from the respiratory tract of Marmot.</title>
        <authorList>
            <person name="Zhang G."/>
        </authorList>
    </citation>
    <scope>NUCLEOTIDE SEQUENCE [LARGE SCALE GENOMIC DNA]</scope>
    <source>
        <strain evidence="7 8">336</strain>
    </source>
</reference>
<evidence type="ECO:0000256" key="4">
    <source>
        <dbReference type="ARBA" id="ARBA00023098"/>
    </source>
</evidence>
<feature type="domain" description="AMP-dependent synthetase/ligase" evidence="6">
    <location>
        <begin position="37"/>
        <end position="435"/>
    </location>
</feature>
<accession>A0ABQ6VDB8</accession>
<dbReference type="EMBL" id="WBZJ01000002">
    <property type="protein sequence ID" value="KAB3520910.1"/>
    <property type="molecule type" value="Genomic_DNA"/>
</dbReference>
<dbReference type="Proteomes" id="UP000436181">
    <property type="component" value="Unassembled WGS sequence"/>
</dbReference>
<evidence type="ECO:0000256" key="1">
    <source>
        <dbReference type="ARBA" id="ARBA00006432"/>
    </source>
</evidence>
<evidence type="ECO:0000256" key="5">
    <source>
        <dbReference type="ARBA" id="ARBA00032875"/>
    </source>
</evidence>
<dbReference type="PANTHER" id="PTHR43272">
    <property type="entry name" value="LONG-CHAIN-FATTY-ACID--COA LIGASE"/>
    <property type="match status" value="1"/>
</dbReference>
<dbReference type="RefSeq" id="WP_151844444.1">
    <property type="nucleotide sequence ID" value="NZ_WBZJ01000002.1"/>
</dbReference>
<keyword evidence="2 7" id="KW-0436">Ligase</keyword>
<gene>
    <name evidence="7" type="ORF">F8377_06650</name>
</gene>
<dbReference type="PANTHER" id="PTHR43272:SF32">
    <property type="entry name" value="AMP-DEPENDENT SYNTHETASE_LIGASE DOMAIN-CONTAINING PROTEIN"/>
    <property type="match status" value="1"/>
</dbReference>
<evidence type="ECO:0000313" key="8">
    <source>
        <dbReference type="Proteomes" id="UP000436181"/>
    </source>
</evidence>
<evidence type="ECO:0000259" key="6">
    <source>
        <dbReference type="Pfam" id="PF00501"/>
    </source>
</evidence>
<dbReference type="GO" id="GO:0016874">
    <property type="term" value="F:ligase activity"/>
    <property type="evidence" value="ECO:0007669"/>
    <property type="project" value="UniProtKB-KW"/>
</dbReference>
<comment type="caution">
    <text evidence="7">The sequence shown here is derived from an EMBL/GenBank/DDBJ whole genome shotgun (WGS) entry which is preliminary data.</text>
</comment>
<proteinExistence type="inferred from homology"/>
<name>A0ABQ6VDB8_9CORY</name>
<dbReference type="Pfam" id="PF00501">
    <property type="entry name" value="AMP-binding"/>
    <property type="match status" value="1"/>
</dbReference>
<dbReference type="InterPro" id="IPR000873">
    <property type="entry name" value="AMP-dep_synth/lig_dom"/>
</dbReference>
<keyword evidence="3" id="KW-0276">Fatty acid metabolism</keyword>
<dbReference type="SUPFAM" id="SSF56801">
    <property type="entry name" value="Acetyl-CoA synthetase-like"/>
    <property type="match status" value="1"/>
</dbReference>
<evidence type="ECO:0000313" key="7">
    <source>
        <dbReference type="EMBL" id="KAB3520910.1"/>
    </source>
</evidence>
<dbReference type="InterPro" id="IPR042099">
    <property type="entry name" value="ANL_N_sf"/>
</dbReference>
<evidence type="ECO:0000256" key="3">
    <source>
        <dbReference type="ARBA" id="ARBA00022832"/>
    </source>
</evidence>
<evidence type="ECO:0000256" key="2">
    <source>
        <dbReference type="ARBA" id="ARBA00022598"/>
    </source>
</evidence>